<evidence type="ECO:0000256" key="1">
    <source>
        <dbReference type="ARBA" id="ARBA00022679"/>
    </source>
</evidence>
<dbReference type="GO" id="GO:0008080">
    <property type="term" value="F:N-acetyltransferase activity"/>
    <property type="evidence" value="ECO:0007669"/>
    <property type="project" value="InterPro"/>
</dbReference>
<sequence length="202" mass="22577">MTIPPARPQPVVLERVTPDSLTAYAPRLAAIMHRQIEHQGRSINFLLPYTTEDAITLFENIGPSLTKEGGGRKTMWVARLPPGETPLPSSDKDGKETDHADIVGTVQLSYHISPNGVHRSEVGKLIVDDRYERRGIARQLMEELHREAKENGSTICLLDTEAGYAEHFYTKMGWTLSGYVPAYALTPDGKEKRDAAFMYKLL</sequence>
<dbReference type="PANTHER" id="PTHR13947:SF37">
    <property type="entry name" value="LD18367P"/>
    <property type="match status" value="1"/>
</dbReference>
<reference evidence="4" key="3">
    <citation type="submission" date="2024-02" db="EMBL/GenBank/DDBJ databases">
        <title>Comparative genomics of Cryptococcus and Kwoniella reveals pathogenesis evolution and contrasting modes of karyotype evolution via chromosome fusion or intercentromeric recombination.</title>
        <authorList>
            <person name="Coelho M.A."/>
            <person name="David-Palma M."/>
            <person name="Shea T."/>
            <person name="Bowers K."/>
            <person name="McGinley-Smith S."/>
            <person name="Mohammad A.W."/>
            <person name="Gnirke A."/>
            <person name="Yurkov A.M."/>
            <person name="Nowrousian M."/>
            <person name="Sun S."/>
            <person name="Cuomo C.A."/>
            <person name="Heitman J."/>
        </authorList>
    </citation>
    <scope>NUCLEOTIDE SEQUENCE</scope>
    <source>
        <strain evidence="4">CBS 10117</strain>
    </source>
</reference>
<dbReference type="AlphaFoldDB" id="A0A1A6ADJ4"/>
<dbReference type="InterPro" id="IPR000182">
    <property type="entry name" value="GNAT_dom"/>
</dbReference>
<keyword evidence="1" id="KW-0808">Transferase</keyword>
<dbReference type="Pfam" id="PF13508">
    <property type="entry name" value="Acetyltransf_7"/>
    <property type="match status" value="1"/>
</dbReference>
<dbReference type="EMBL" id="KI894028">
    <property type="protein sequence ID" value="OBR88135.1"/>
    <property type="molecule type" value="Genomic_DNA"/>
</dbReference>
<feature type="domain" description="N-acetyltransferase" evidence="2">
    <location>
        <begin position="44"/>
        <end position="202"/>
    </location>
</feature>
<name>A0A1A6ADJ4_9TREE</name>
<dbReference type="GeneID" id="28966054"/>
<organism evidence="3">
    <name type="scientific">Kwoniella dejecticola CBS 10117</name>
    <dbReference type="NCBI Taxonomy" id="1296121"/>
    <lineage>
        <taxon>Eukaryota</taxon>
        <taxon>Fungi</taxon>
        <taxon>Dikarya</taxon>
        <taxon>Basidiomycota</taxon>
        <taxon>Agaricomycotina</taxon>
        <taxon>Tremellomycetes</taxon>
        <taxon>Tremellales</taxon>
        <taxon>Cryptococcaceae</taxon>
        <taxon>Kwoniella</taxon>
    </lineage>
</organism>
<reference evidence="4" key="2">
    <citation type="submission" date="2013-07" db="EMBL/GenBank/DDBJ databases">
        <authorList>
            <consortium name="The Broad Institute Genome Sequencing Platform"/>
            <person name="Cuomo C."/>
            <person name="Litvintseva A."/>
            <person name="Chen Y."/>
            <person name="Heitman J."/>
            <person name="Sun S."/>
            <person name="Springer D."/>
            <person name="Dromer F."/>
            <person name="Young S.K."/>
            <person name="Zeng Q."/>
            <person name="Gargeya S."/>
            <person name="Fitzgerald M."/>
            <person name="Abouelleil A."/>
            <person name="Alvarado L."/>
            <person name="Berlin A.M."/>
            <person name="Chapman S.B."/>
            <person name="Dewar J."/>
            <person name="Goldberg J."/>
            <person name="Griggs A."/>
            <person name="Gujja S."/>
            <person name="Hansen M."/>
            <person name="Howarth C."/>
            <person name="Imamovic A."/>
            <person name="Larimer J."/>
            <person name="McCowan C."/>
            <person name="Murphy C."/>
            <person name="Pearson M."/>
            <person name="Priest M."/>
            <person name="Roberts A."/>
            <person name="Saif S."/>
            <person name="Shea T."/>
            <person name="Sykes S."/>
            <person name="Wortman J."/>
            <person name="Nusbaum C."/>
            <person name="Birren B."/>
        </authorList>
    </citation>
    <scope>NUCLEOTIDE SEQUENCE</scope>
    <source>
        <strain evidence="4">CBS 10117</strain>
    </source>
</reference>
<dbReference type="PANTHER" id="PTHR13947">
    <property type="entry name" value="GNAT FAMILY N-ACETYLTRANSFERASE"/>
    <property type="match status" value="1"/>
</dbReference>
<dbReference type="RefSeq" id="XP_018265977.1">
    <property type="nucleotide sequence ID" value="XM_018405696.1"/>
</dbReference>
<dbReference type="Gene3D" id="3.40.630.30">
    <property type="match status" value="1"/>
</dbReference>
<keyword evidence="5" id="KW-1185">Reference proteome</keyword>
<dbReference type="InterPro" id="IPR050769">
    <property type="entry name" value="NAT_camello-type"/>
</dbReference>
<gene>
    <name evidence="3" type="ORF">I303_02355</name>
    <name evidence="4" type="ORF">I303_101513</name>
</gene>
<dbReference type="PROSITE" id="PS51186">
    <property type="entry name" value="GNAT"/>
    <property type="match status" value="1"/>
</dbReference>
<dbReference type="EMBL" id="CP144531">
    <property type="protein sequence ID" value="WWC58968.1"/>
    <property type="molecule type" value="Genomic_DNA"/>
</dbReference>
<protein>
    <recommendedName>
        <fullName evidence="2">N-acetyltransferase domain-containing protein</fullName>
    </recommendedName>
</protein>
<reference evidence="3" key="1">
    <citation type="submission" date="2013-07" db="EMBL/GenBank/DDBJ databases">
        <title>The Genome Sequence of Cryptococcus dejecticola CBS10117.</title>
        <authorList>
            <consortium name="The Broad Institute Genome Sequencing Platform"/>
            <person name="Cuomo C."/>
            <person name="Litvintseva A."/>
            <person name="Chen Y."/>
            <person name="Heitman J."/>
            <person name="Sun S."/>
            <person name="Springer D."/>
            <person name="Dromer F."/>
            <person name="Young S.K."/>
            <person name="Zeng Q."/>
            <person name="Gargeya S."/>
            <person name="Fitzgerald M."/>
            <person name="Abouelleil A."/>
            <person name="Alvarado L."/>
            <person name="Berlin A.M."/>
            <person name="Chapman S.B."/>
            <person name="Dewar J."/>
            <person name="Goldberg J."/>
            <person name="Griggs A."/>
            <person name="Gujja S."/>
            <person name="Hansen M."/>
            <person name="Howarth C."/>
            <person name="Imamovic A."/>
            <person name="Larimer J."/>
            <person name="McCowan C."/>
            <person name="Murphy C."/>
            <person name="Pearson M."/>
            <person name="Priest M."/>
            <person name="Roberts A."/>
            <person name="Saif S."/>
            <person name="Shea T."/>
            <person name="Sykes S."/>
            <person name="Wortman J."/>
            <person name="Nusbaum C."/>
            <person name="Birren B."/>
        </authorList>
    </citation>
    <scope>NUCLEOTIDE SEQUENCE [LARGE SCALE GENOMIC DNA]</scope>
    <source>
        <strain evidence="3">CBS 10117</strain>
    </source>
</reference>
<dbReference type="InterPro" id="IPR016181">
    <property type="entry name" value="Acyl_CoA_acyltransferase"/>
</dbReference>
<evidence type="ECO:0000313" key="5">
    <source>
        <dbReference type="Proteomes" id="UP000078595"/>
    </source>
</evidence>
<evidence type="ECO:0000259" key="2">
    <source>
        <dbReference type="PROSITE" id="PS51186"/>
    </source>
</evidence>
<dbReference type="KEGG" id="kdj:28966054"/>
<evidence type="ECO:0000313" key="3">
    <source>
        <dbReference type="EMBL" id="OBR88135.1"/>
    </source>
</evidence>
<dbReference type="VEuPathDB" id="FungiDB:I303_02355"/>
<evidence type="ECO:0000313" key="4">
    <source>
        <dbReference type="EMBL" id="WWC58968.1"/>
    </source>
</evidence>
<dbReference type="SUPFAM" id="SSF55729">
    <property type="entry name" value="Acyl-CoA N-acyltransferases (Nat)"/>
    <property type="match status" value="1"/>
</dbReference>
<accession>A0A1A6ADJ4</accession>
<dbReference type="STRING" id="1296121.A0A1A6ADJ4"/>
<dbReference type="Proteomes" id="UP000078595">
    <property type="component" value="Chromosome 2"/>
</dbReference>
<dbReference type="CDD" id="cd04301">
    <property type="entry name" value="NAT_SF"/>
    <property type="match status" value="1"/>
</dbReference>
<proteinExistence type="predicted"/>
<dbReference type="OrthoDB" id="41532at2759"/>